<dbReference type="GO" id="GO:0016491">
    <property type="term" value="F:oxidoreductase activity"/>
    <property type="evidence" value="ECO:0007669"/>
    <property type="project" value="UniProtKB-KW"/>
</dbReference>
<dbReference type="InterPro" id="IPR002347">
    <property type="entry name" value="SDR_fam"/>
</dbReference>
<feature type="compositionally biased region" description="Polar residues" evidence="4">
    <location>
        <begin position="245"/>
        <end position="254"/>
    </location>
</feature>
<evidence type="ECO:0000256" key="3">
    <source>
        <dbReference type="RuleBase" id="RU000363"/>
    </source>
</evidence>
<keyword evidence="6" id="KW-1185">Reference proteome</keyword>
<dbReference type="PANTHER" id="PTHR44169">
    <property type="entry name" value="NADPH-DEPENDENT 1-ACYLDIHYDROXYACETONE PHOSPHATE REDUCTASE"/>
    <property type="match status" value="1"/>
</dbReference>
<accession>A0A8J3I8Y3</accession>
<organism evidence="5 6">
    <name type="scientific">Ktedonospora formicarum</name>
    <dbReference type="NCBI Taxonomy" id="2778364"/>
    <lineage>
        <taxon>Bacteria</taxon>
        <taxon>Bacillati</taxon>
        <taxon>Chloroflexota</taxon>
        <taxon>Ktedonobacteria</taxon>
        <taxon>Ktedonobacterales</taxon>
        <taxon>Ktedonobacteraceae</taxon>
        <taxon>Ktedonospora</taxon>
    </lineage>
</organism>
<evidence type="ECO:0000313" key="6">
    <source>
        <dbReference type="Proteomes" id="UP000612362"/>
    </source>
</evidence>
<feature type="compositionally biased region" description="Basic and acidic residues" evidence="4">
    <location>
        <begin position="224"/>
        <end position="243"/>
    </location>
</feature>
<dbReference type="AlphaFoldDB" id="A0A8J3I8Y3"/>
<evidence type="ECO:0000256" key="1">
    <source>
        <dbReference type="ARBA" id="ARBA00006484"/>
    </source>
</evidence>
<dbReference type="PRINTS" id="PR00081">
    <property type="entry name" value="GDHRDH"/>
</dbReference>
<dbReference type="NCBIfam" id="NF006119">
    <property type="entry name" value="PRK08264.1-5"/>
    <property type="match status" value="1"/>
</dbReference>
<feature type="region of interest" description="Disordered" evidence="4">
    <location>
        <begin position="221"/>
        <end position="260"/>
    </location>
</feature>
<evidence type="ECO:0000256" key="2">
    <source>
        <dbReference type="ARBA" id="ARBA00023002"/>
    </source>
</evidence>
<protein>
    <submittedName>
        <fullName evidence="5">Short-chain dehydrogenase/reductase</fullName>
    </submittedName>
</protein>
<evidence type="ECO:0000256" key="4">
    <source>
        <dbReference type="SAM" id="MobiDB-lite"/>
    </source>
</evidence>
<comment type="caution">
    <text evidence="5">The sequence shown here is derived from an EMBL/GenBank/DDBJ whole genome shotgun (WGS) entry which is preliminary data.</text>
</comment>
<proteinExistence type="inferred from homology"/>
<gene>
    <name evidence="5" type="ORF">KSX_61210</name>
</gene>
<sequence length="260" mass="28037">MNVHGSIALVSGGNRGLGKAYVQALLDAGARKVYVGMRHPTDVSDARLQPIKLDITNEQDVNAAVKACQDITILINNAGVATESPLIEAPSMDGARQEIEINYLGTLAMCRAFAPVLKRNGGGVLVNMLSVVSWYVDPVVGSYSASKAAEFAMTNGVRIELRRQGTLVVGVYAGYIDTDMTANFKVPKSRPEDVARNVIKAINAGEEEVLADEQSRSIKAALKARPESLNERSQQDWDRDHPSEVPSTSRTTGQRRNEGG</sequence>
<dbReference type="EMBL" id="BNJF01000003">
    <property type="protein sequence ID" value="GHO47958.1"/>
    <property type="molecule type" value="Genomic_DNA"/>
</dbReference>
<dbReference type="Pfam" id="PF00106">
    <property type="entry name" value="adh_short"/>
    <property type="match status" value="1"/>
</dbReference>
<dbReference type="PRINTS" id="PR00080">
    <property type="entry name" value="SDRFAMILY"/>
</dbReference>
<comment type="similarity">
    <text evidence="1 3">Belongs to the short-chain dehydrogenases/reductases (SDR) family.</text>
</comment>
<name>A0A8J3I8Y3_9CHLR</name>
<evidence type="ECO:0000313" key="5">
    <source>
        <dbReference type="EMBL" id="GHO47958.1"/>
    </source>
</evidence>
<reference evidence="5" key="1">
    <citation type="submission" date="2020-10" db="EMBL/GenBank/DDBJ databases">
        <title>Taxonomic study of unclassified bacteria belonging to the class Ktedonobacteria.</title>
        <authorList>
            <person name="Yabe S."/>
            <person name="Wang C.M."/>
            <person name="Zheng Y."/>
            <person name="Sakai Y."/>
            <person name="Cavaletti L."/>
            <person name="Monciardini P."/>
            <person name="Donadio S."/>
        </authorList>
    </citation>
    <scope>NUCLEOTIDE SEQUENCE</scope>
    <source>
        <strain evidence="5">SOSP1-1</strain>
    </source>
</reference>
<dbReference type="Gene3D" id="3.40.50.720">
    <property type="entry name" value="NAD(P)-binding Rossmann-like Domain"/>
    <property type="match status" value="1"/>
</dbReference>
<dbReference type="RefSeq" id="WP_220197180.1">
    <property type="nucleotide sequence ID" value="NZ_BNJF01000003.1"/>
</dbReference>
<dbReference type="PANTHER" id="PTHR44169:SF6">
    <property type="entry name" value="NADPH-DEPENDENT 1-ACYLDIHYDROXYACETONE PHOSPHATE REDUCTASE"/>
    <property type="match status" value="1"/>
</dbReference>
<dbReference type="InterPro" id="IPR036291">
    <property type="entry name" value="NAD(P)-bd_dom_sf"/>
</dbReference>
<keyword evidence="2" id="KW-0560">Oxidoreductase</keyword>
<dbReference type="SUPFAM" id="SSF51735">
    <property type="entry name" value="NAD(P)-binding Rossmann-fold domains"/>
    <property type="match status" value="1"/>
</dbReference>
<dbReference type="Proteomes" id="UP000612362">
    <property type="component" value="Unassembled WGS sequence"/>
</dbReference>